<dbReference type="Pfam" id="PF02558">
    <property type="entry name" value="ApbA"/>
    <property type="match status" value="1"/>
</dbReference>
<dbReference type="SUPFAM" id="SSF51735">
    <property type="entry name" value="NAD(P)-binding Rossmann-fold domains"/>
    <property type="match status" value="1"/>
</dbReference>
<dbReference type="SUPFAM" id="SSF48179">
    <property type="entry name" value="6-phosphogluconate dehydrogenase C-terminal domain-like"/>
    <property type="match status" value="1"/>
</dbReference>
<evidence type="ECO:0000256" key="8">
    <source>
        <dbReference type="ARBA" id="ARBA00023002"/>
    </source>
</evidence>
<dbReference type="InterPro" id="IPR013752">
    <property type="entry name" value="KPA_reductase"/>
</dbReference>
<keyword evidence="8 11" id="KW-0560">Oxidoreductase</keyword>
<dbReference type="InterPro" id="IPR008927">
    <property type="entry name" value="6-PGluconate_DH-like_C_sf"/>
</dbReference>
<evidence type="ECO:0000256" key="9">
    <source>
        <dbReference type="ARBA" id="ARBA00032024"/>
    </source>
</evidence>
<keyword evidence="15" id="KW-1185">Reference proteome</keyword>
<proteinExistence type="inferred from homology"/>
<dbReference type="EC" id="1.1.1.169" evidence="4 11"/>
<evidence type="ECO:0000259" key="12">
    <source>
        <dbReference type="Pfam" id="PF02558"/>
    </source>
</evidence>
<evidence type="ECO:0000256" key="3">
    <source>
        <dbReference type="ARBA" id="ARBA00007870"/>
    </source>
</evidence>
<evidence type="ECO:0000256" key="11">
    <source>
        <dbReference type="RuleBase" id="RU362068"/>
    </source>
</evidence>
<dbReference type="InterPro" id="IPR013328">
    <property type="entry name" value="6PGD_dom2"/>
</dbReference>
<dbReference type="InterPro" id="IPR003710">
    <property type="entry name" value="ApbA"/>
</dbReference>
<dbReference type="EMBL" id="CP093366">
    <property type="protein sequence ID" value="UQS82689.1"/>
    <property type="molecule type" value="Genomic_DNA"/>
</dbReference>
<dbReference type="PANTHER" id="PTHR43765:SF2">
    <property type="entry name" value="2-DEHYDROPANTOATE 2-REDUCTASE"/>
    <property type="match status" value="1"/>
</dbReference>
<dbReference type="Pfam" id="PF08546">
    <property type="entry name" value="ApbA_C"/>
    <property type="match status" value="1"/>
</dbReference>
<evidence type="ECO:0000256" key="4">
    <source>
        <dbReference type="ARBA" id="ARBA00013014"/>
    </source>
</evidence>
<keyword evidence="6 11" id="KW-0566">Pantothenate biosynthesis</keyword>
<evidence type="ECO:0000256" key="1">
    <source>
        <dbReference type="ARBA" id="ARBA00002919"/>
    </source>
</evidence>
<evidence type="ECO:0000256" key="5">
    <source>
        <dbReference type="ARBA" id="ARBA00019465"/>
    </source>
</evidence>
<evidence type="ECO:0000256" key="10">
    <source>
        <dbReference type="ARBA" id="ARBA00048793"/>
    </source>
</evidence>
<evidence type="ECO:0000313" key="14">
    <source>
        <dbReference type="EMBL" id="UQS82689.1"/>
    </source>
</evidence>
<keyword evidence="7 11" id="KW-0521">NADP</keyword>
<evidence type="ECO:0000259" key="13">
    <source>
        <dbReference type="Pfam" id="PF08546"/>
    </source>
</evidence>
<feature type="domain" description="Ketopantoate reductase N-terminal" evidence="12">
    <location>
        <begin position="3"/>
        <end position="153"/>
    </location>
</feature>
<comment type="catalytic activity">
    <reaction evidence="10 11">
        <text>(R)-pantoate + NADP(+) = 2-dehydropantoate + NADPH + H(+)</text>
        <dbReference type="Rhea" id="RHEA:16233"/>
        <dbReference type="ChEBI" id="CHEBI:11561"/>
        <dbReference type="ChEBI" id="CHEBI:15378"/>
        <dbReference type="ChEBI" id="CHEBI:15980"/>
        <dbReference type="ChEBI" id="CHEBI:57783"/>
        <dbReference type="ChEBI" id="CHEBI:58349"/>
        <dbReference type="EC" id="1.1.1.169"/>
    </reaction>
</comment>
<dbReference type="NCBIfam" id="TIGR00745">
    <property type="entry name" value="apbA_panE"/>
    <property type="match status" value="1"/>
</dbReference>
<reference evidence="14" key="1">
    <citation type="journal article" date="2022" name="Int. J. Syst. Evol. Microbiol.">
        <title>Apilactobacillus apisilvae sp. nov., Nicolia spurrieriana gen. nov. sp. nov., Bombilactobacillus folatiphilus sp. nov. and Bombilactobacillus thymidiniphilus sp. nov., four new lactic acid bacterial isolates from stingless bees Tetragonula carbonaria and Austroplebeia australis.</title>
        <authorList>
            <person name="Oliphant S.A."/>
            <person name="Watson-Haigh N.S."/>
            <person name="Sumby K.M."/>
            <person name="Gardner J."/>
            <person name="Groom S."/>
            <person name="Jiranek V."/>
        </authorList>
    </citation>
    <scope>NUCLEOTIDE SEQUENCE</scope>
    <source>
        <strain evidence="14">SG4_D2</strain>
    </source>
</reference>
<comment type="function">
    <text evidence="1 11">Catalyzes the NADPH-dependent reduction of ketopantoate into pantoic acid.</text>
</comment>
<name>A0ABY4PAV5_9LACO</name>
<dbReference type="RefSeq" id="WP_249514967.1">
    <property type="nucleotide sequence ID" value="NZ_CP093366.1"/>
</dbReference>
<dbReference type="PANTHER" id="PTHR43765">
    <property type="entry name" value="2-DEHYDROPANTOATE 2-REDUCTASE-RELATED"/>
    <property type="match status" value="1"/>
</dbReference>
<comment type="similarity">
    <text evidence="3 11">Belongs to the ketopantoate reductase family.</text>
</comment>
<evidence type="ECO:0000256" key="7">
    <source>
        <dbReference type="ARBA" id="ARBA00022857"/>
    </source>
</evidence>
<gene>
    <name evidence="14" type="ORF">MOO45_03330</name>
</gene>
<dbReference type="Gene3D" id="1.10.1040.10">
    <property type="entry name" value="N-(1-d-carboxylethyl)-l-norvaline Dehydrogenase, domain 2"/>
    <property type="match status" value="1"/>
</dbReference>
<dbReference type="Proteomes" id="UP000831495">
    <property type="component" value="Chromosome"/>
</dbReference>
<dbReference type="InterPro" id="IPR013332">
    <property type="entry name" value="KPR_N"/>
</dbReference>
<comment type="pathway">
    <text evidence="2 11">Cofactor biosynthesis; (R)-pantothenate biosynthesis; (R)-pantoate from 3-methyl-2-oxobutanoate: step 2/2.</text>
</comment>
<organism evidence="14 15">
    <name type="scientific">Bombilactobacillus folatiphilus</name>
    <dbReference type="NCBI Taxonomy" id="2923362"/>
    <lineage>
        <taxon>Bacteria</taxon>
        <taxon>Bacillati</taxon>
        <taxon>Bacillota</taxon>
        <taxon>Bacilli</taxon>
        <taxon>Lactobacillales</taxon>
        <taxon>Lactobacillaceae</taxon>
        <taxon>Bombilactobacillus</taxon>
    </lineage>
</organism>
<accession>A0ABY4PAV5</accession>
<protein>
    <recommendedName>
        <fullName evidence="5 11">2-dehydropantoate 2-reductase</fullName>
        <ecNumber evidence="4 11">1.1.1.169</ecNumber>
    </recommendedName>
    <alternativeName>
        <fullName evidence="9 11">Ketopantoate reductase</fullName>
    </alternativeName>
</protein>
<dbReference type="NCBIfam" id="NF005088">
    <property type="entry name" value="PRK06522.1-2"/>
    <property type="match status" value="1"/>
</dbReference>
<evidence type="ECO:0000256" key="2">
    <source>
        <dbReference type="ARBA" id="ARBA00004994"/>
    </source>
</evidence>
<dbReference type="InterPro" id="IPR036291">
    <property type="entry name" value="NAD(P)-bd_dom_sf"/>
</dbReference>
<sequence>MRIAVVGVGAMGNRFGYALSQAGNDVTLVDGWQPNVEAIRQNGLRANLNGEEVQTPLPIYYPSEVNQIEEPVDLIVVFTKSYQLEEYFDQIKPLLTPQTYVLCLMNGMGHENILEKYVDQNLLLIGVTMFTAGLDKPGHAQLFGDGNVEIQNLGPKGETFAKKVVETLSQAKLNAKYSTSARYSIWRKACVNGTLNSLCSLLECNMGELGQTKEAKTYLKDIIAEFAAVAKHENIVLDQDEVFHHIDETFYGNIANHYPSMYQDLVKNHRMTEIDFINGAVWRRGQKYGVPTPECRLLTQLIHSKEQLVGAKLD</sequence>
<feature type="domain" description="Ketopantoate reductase C-terminal" evidence="13">
    <location>
        <begin position="182"/>
        <end position="306"/>
    </location>
</feature>
<dbReference type="InterPro" id="IPR050838">
    <property type="entry name" value="Ketopantoate_reductase"/>
</dbReference>
<dbReference type="Gene3D" id="3.40.50.720">
    <property type="entry name" value="NAD(P)-binding Rossmann-like Domain"/>
    <property type="match status" value="1"/>
</dbReference>
<evidence type="ECO:0000313" key="15">
    <source>
        <dbReference type="Proteomes" id="UP000831495"/>
    </source>
</evidence>
<evidence type="ECO:0000256" key="6">
    <source>
        <dbReference type="ARBA" id="ARBA00022655"/>
    </source>
</evidence>